<dbReference type="EMBL" id="LGCL01000045">
    <property type="protein sequence ID" value="KPL69979.1"/>
    <property type="molecule type" value="Genomic_DNA"/>
</dbReference>
<name>A0A0P6WJZ4_9CHLR</name>
<dbReference type="STRING" id="1134406.ADN00_18070"/>
<protein>
    <submittedName>
        <fullName evidence="1">Uncharacterized protein</fullName>
    </submittedName>
</protein>
<reference evidence="1 2" key="1">
    <citation type="submission" date="2015-07" db="EMBL/GenBank/DDBJ databases">
        <title>Genome sequence of Ornatilinea apprima DSM 23815.</title>
        <authorList>
            <person name="Hemp J."/>
            <person name="Ward L.M."/>
            <person name="Pace L.A."/>
            <person name="Fischer W.W."/>
        </authorList>
    </citation>
    <scope>NUCLEOTIDE SEQUENCE [LARGE SCALE GENOMIC DNA]</scope>
    <source>
        <strain evidence="1 2">P3M-1</strain>
    </source>
</reference>
<comment type="caution">
    <text evidence="1">The sequence shown here is derived from an EMBL/GenBank/DDBJ whole genome shotgun (WGS) entry which is preliminary data.</text>
</comment>
<evidence type="ECO:0000313" key="2">
    <source>
        <dbReference type="Proteomes" id="UP000050417"/>
    </source>
</evidence>
<evidence type="ECO:0000313" key="1">
    <source>
        <dbReference type="EMBL" id="KPL69979.1"/>
    </source>
</evidence>
<accession>A0A0P6WJZ4</accession>
<sequence length="153" mass="17445">MEHQQIYLIRSAYDLADALWMAPEINLLFMQRKKETVERWKESIHALLDKMDQVFIETCSIPVFQVGLHANLDDLPQKATNGAVEHDLPLPILEATKKLGWALRDYINAMRPADATNIAKPEEGVSQAMITELCQRMVELIFTEVSIQPKDLA</sequence>
<organism evidence="1 2">
    <name type="scientific">Ornatilinea apprima</name>
    <dbReference type="NCBI Taxonomy" id="1134406"/>
    <lineage>
        <taxon>Bacteria</taxon>
        <taxon>Bacillati</taxon>
        <taxon>Chloroflexota</taxon>
        <taxon>Anaerolineae</taxon>
        <taxon>Anaerolineales</taxon>
        <taxon>Anaerolineaceae</taxon>
        <taxon>Ornatilinea</taxon>
    </lineage>
</organism>
<dbReference type="Proteomes" id="UP000050417">
    <property type="component" value="Unassembled WGS sequence"/>
</dbReference>
<dbReference type="AlphaFoldDB" id="A0A0P6WJZ4"/>
<keyword evidence="2" id="KW-1185">Reference proteome</keyword>
<proteinExistence type="predicted"/>
<gene>
    <name evidence="1" type="ORF">ADN00_18070</name>
</gene>